<dbReference type="AlphaFoldDB" id="A0A6P1CK61"/>
<evidence type="ECO:0000313" key="3">
    <source>
        <dbReference type="EMBL" id="NEW32981.1"/>
    </source>
</evidence>
<feature type="compositionally biased region" description="Polar residues" evidence="1">
    <location>
        <begin position="22"/>
        <end position="38"/>
    </location>
</feature>
<reference evidence="3 4" key="1">
    <citation type="submission" date="2020-01" db="EMBL/GenBank/DDBJ databases">
        <title>Genetics and antimicrobial susceptibilities of Nocardia species isolated from the soil; a comparison with species isolated from humans.</title>
        <authorList>
            <person name="Carrasco G."/>
            <person name="Monzon S."/>
            <person name="Sansegundo M."/>
            <person name="Garcia E."/>
            <person name="Garrido N."/>
            <person name="Medina M.J."/>
            <person name="Villalon P."/>
            <person name="Ramirez-Arocha A.C."/>
            <person name="Jimenez P."/>
            <person name="Cuesta I."/>
            <person name="Valdezate S."/>
        </authorList>
    </citation>
    <scope>NUCLEOTIDE SEQUENCE [LARGE SCALE GENOMIC DNA]</scope>
    <source>
        <strain evidence="3 4">CNM20110626</strain>
    </source>
</reference>
<feature type="chain" id="PRO_5026881604" evidence="2">
    <location>
        <begin position="23"/>
        <end position="201"/>
    </location>
</feature>
<accession>A0A6P1CK61</accession>
<sequence length="201" mass="21664">MRQVFYVVLSTAVMGSLLSACANSPTSGTEEQSSTTPAPTLAAPVSSPPVQINNGGRRTVQYDPCTSLTDSVIVEIDFDPRTRRRGDSIFDTYSFLGCTFDRKEEVRGAMRATSTLDIDSSNITLDEFRDRESGKYTEISVGGRNAIRYENTAARSCHVIIESPDGTLSIAKSVNAAFTTERACDGIDTISAKLEASLPTS</sequence>
<evidence type="ECO:0000313" key="4">
    <source>
        <dbReference type="Proteomes" id="UP000471166"/>
    </source>
</evidence>
<proteinExistence type="predicted"/>
<evidence type="ECO:0000256" key="1">
    <source>
        <dbReference type="SAM" id="MobiDB-lite"/>
    </source>
</evidence>
<name>A0A6P1CK61_9NOCA</name>
<organism evidence="3 4">
    <name type="scientific">Nocardia cyriacigeorgica</name>
    <dbReference type="NCBI Taxonomy" id="135487"/>
    <lineage>
        <taxon>Bacteria</taxon>
        <taxon>Bacillati</taxon>
        <taxon>Actinomycetota</taxon>
        <taxon>Actinomycetes</taxon>
        <taxon>Mycobacteriales</taxon>
        <taxon>Nocardiaceae</taxon>
        <taxon>Nocardia</taxon>
    </lineage>
</organism>
<dbReference type="Proteomes" id="UP000471166">
    <property type="component" value="Unassembled WGS sequence"/>
</dbReference>
<gene>
    <name evidence="3" type="ORF">GV791_10495</name>
</gene>
<dbReference type="RefSeq" id="WP_163844031.1">
    <property type="nucleotide sequence ID" value="NZ_JARWNL010000087.1"/>
</dbReference>
<dbReference type="EMBL" id="JAAGVB010000013">
    <property type="protein sequence ID" value="NEW32981.1"/>
    <property type="molecule type" value="Genomic_DNA"/>
</dbReference>
<evidence type="ECO:0000256" key="2">
    <source>
        <dbReference type="SAM" id="SignalP"/>
    </source>
</evidence>
<dbReference type="Pfam" id="PF12079">
    <property type="entry name" value="DUF3558"/>
    <property type="match status" value="1"/>
</dbReference>
<dbReference type="PROSITE" id="PS51257">
    <property type="entry name" value="PROKAR_LIPOPROTEIN"/>
    <property type="match status" value="1"/>
</dbReference>
<protein>
    <submittedName>
        <fullName evidence="3">DUF3558 domain-containing protein</fullName>
    </submittedName>
</protein>
<dbReference type="InterPro" id="IPR024520">
    <property type="entry name" value="DUF3558"/>
</dbReference>
<feature type="signal peptide" evidence="2">
    <location>
        <begin position="1"/>
        <end position="22"/>
    </location>
</feature>
<comment type="caution">
    <text evidence="3">The sequence shown here is derived from an EMBL/GenBank/DDBJ whole genome shotgun (WGS) entry which is preliminary data.</text>
</comment>
<feature type="region of interest" description="Disordered" evidence="1">
    <location>
        <begin position="22"/>
        <end position="58"/>
    </location>
</feature>
<keyword evidence="2" id="KW-0732">Signal</keyword>